<feature type="domain" description="ATPase AAA-type core" evidence="1">
    <location>
        <begin position="259"/>
        <end position="342"/>
    </location>
</feature>
<gene>
    <name evidence="2" type="ORF">AZ78_4350</name>
</gene>
<dbReference type="Proteomes" id="UP000023435">
    <property type="component" value="Unassembled WGS sequence"/>
</dbReference>
<dbReference type="Gene3D" id="3.40.50.300">
    <property type="entry name" value="P-loop containing nucleotide triphosphate hydrolases"/>
    <property type="match status" value="1"/>
</dbReference>
<dbReference type="InterPro" id="IPR027417">
    <property type="entry name" value="P-loop_NTPase"/>
</dbReference>
<accession>A0A108UCW7</accession>
<dbReference type="Pfam" id="PF11398">
    <property type="entry name" value="DUF2813"/>
    <property type="match status" value="1"/>
</dbReference>
<dbReference type="InterPro" id="IPR051396">
    <property type="entry name" value="Bact_Antivir_Def_Nuclease"/>
</dbReference>
<dbReference type="InterPro" id="IPR022602">
    <property type="entry name" value="DUF2813"/>
</dbReference>
<protein>
    <submittedName>
        <fullName evidence="2">Chromosome partition protein</fullName>
    </submittedName>
</protein>
<dbReference type="PANTHER" id="PTHR43581">
    <property type="entry name" value="ATP/GTP PHOSPHATASE"/>
    <property type="match status" value="1"/>
</dbReference>
<dbReference type="AlphaFoldDB" id="A0A108UCW7"/>
<proteinExistence type="predicted"/>
<dbReference type="GO" id="GO:0005524">
    <property type="term" value="F:ATP binding"/>
    <property type="evidence" value="ECO:0007669"/>
    <property type="project" value="InterPro"/>
</dbReference>
<evidence type="ECO:0000313" key="3">
    <source>
        <dbReference type="Proteomes" id="UP000023435"/>
    </source>
</evidence>
<dbReference type="GO" id="GO:0016887">
    <property type="term" value="F:ATP hydrolysis activity"/>
    <property type="evidence" value="ECO:0007669"/>
    <property type="project" value="InterPro"/>
</dbReference>
<dbReference type="SUPFAM" id="SSF52540">
    <property type="entry name" value="P-loop containing nucleoside triphosphate hydrolases"/>
    <property type="match status" value="1"/>
</dbReference>
<dbReference type="Pfam" id="PF13304">
    <property type="entry name" value="AAA_21"/>
    <property type="match status" value="1"/>
</dbReference>
<keyword evidence="3" id="KW-1185">Reference proteome</keyword>
<organism evidence="2 3">
    <name type="scientific">Lysobacter capsici AZ78</name>
    <dbReference type="NCBI Taxonomy" id="1444315"/>
    <lineage>
        <taxon>Bacteria</taxon>
        <taxon>Pseudomonadati</taxon>
        <taxon>Pseudomonadota</taxon>
        <taxon>Gammaproteobacteria</taxon>
        <taxon>Lysobacterales</taxon>
        <taxon>Lysobacteraceae</taxon>
        <taxon>Lysobacter</taxon>
    </lineage>
</organism>
<sequence>MLEVENFRGIKKGCVRFTRNSVFVGANNAGKTTLIEALTLLLGRDKQIRELTEHDFHGSDPQPADRIRLVATITDFKNDDPDDNTDWFREGRAVEKWLNLDTGEIHAQKTDGSWKLCCQVATQAYFDRDSLSVEVARYFHDYDHPFDPFSDDVPFAVPPLLIKQLGFYLVRASRTWDRVFSWGSELFKRTLTAAAAQPALAVLSERNRLRTPELPIELDPQISGLIESVNAELARCMPDAPSIQLRVTNTDSRSVMDAVGAHFIREGGSSVPATRQGSGLVSLQGLLLLLELGRVRAAAGEGFLLALGEPELHLPPASQQQLVQRVQALSTQTITTTHSPLIAAMVEPTSVIILRNDHGNLSAEPFLLEPLSAEAPNWKRKFFQLNRVEVLSALMYTSVLVPEGKADFYLLKTILRALMLTETWAPAQARNLGLDVGVVPTEDAKVVETFTLLSRVHARCCCLVDGDGDGDRYAQGLKAAPLSPVAIIQWARGEMIEDAIGWILQADAGIVASFDAFVPRPATINDVVALLKANKVDIVLYETLADAIASNELCRGRASDLFSGIADACAGHASARFAANGHGIWTFLP</sequence>
<name>A0A108UCW7_9GAMM</name>
<dbReference type="InterPro" id="IPR003959">
    <property type="entry name" value="ATPase_AAA_core"/>
</dbReference>
<comment type="caution">
    <text evidence="2">The sequence shown here is derived from an EMBL/GenBank/DDBJ whole genome shotgun (WGS) entry which is preliminary data.</text>
</comment>
<reference evidence="2 3" key="1">
    <citation type="journal article" date="2014" name="Genome Announc.">
        <title>Draft Genome Sequence of Lysobacter capsici AZ78, a Bacterium Antagonistic to Plant-Pathogenic Oomycetes.</title>
        <authorList>
            <person name="Puopolo G."/>
            <person name="Sonego P."/>
            <person name="Engelen K."/>
            <person name="Pertot I."/>
        </authorList>
    </citation>
    <scope>NUCLEOTIDE SEQUENCE [LARGE SCALE GENOMIC DNA]</scope>
    <source>
        <strain evidence="2 3">AZ78</strain>
    </source>
</reference>
<dbReference type="EMBL" id="JAJA02000001">
    <property type="protein sequence ID" value="KWS06792.1"/>
    <property type="molecule type" value="Genomic_DNA"/>
</dbReference>
<evidence type="ECO:0000259" key="1">
    <source>
        <dbReference type="Pfam" id="PF13304"/>
    </source>
</evidence>
<evidence type="ECO:0000313" key="2">
    <source>
        <dbReference type="EMBL" id="KWS06792.1"/>
    </source>
</evidence>
<dbReference type="PANTHER" id="PTHR43581:SF4">
    <property type="entry name" value="ATP_GTP PHOSPHATASE"/>
    <property type="match status" value="1"/>
</dbReference>